<proteinExistence type="inferred from homology"/>
<comment type="caution">
    <text evidence="9">The sequence shown here is derived from an EMBL/GenBank/DDBJ whole genome shotgun (WGS) entry which is preliminary data.</text>
</comment>
<evidence type="ECO:0000256" key="1">
    <source>
        <dbReference type="ARBA" id="ARBA00004651"/>
    </source>
</evidence>
<sequence length="83" mass="9146">MIINILFGVIVLATFLSLIRAIIGPTASDRMVAVDIMTTITTVVLVVLSLMFKRKIYLDVALVYAVLAYITTLVVARYLEKGI</sequence>
<dbReference type="AlphaFoldDB" id="A0A7C5HNJ8"/>
<protein>
    <submittedName>
        <fullName evidence="9">Cation:proton antiporter</fullName>
    </submittedName>
</protein>
<dbReference type="GO" id="GO:0015385">
    <property type="term" value="F:sodium:proton antiporter activity"/>
    <property type="evidence" value="ECO:0007669"/>
    <property type="project" value="TreeGrafter"/>
</dbReference>
<name>A0A7C5HNJ8_UNCW3</name>
<comment type="similarity">
    <text evidence="2">Belongs to the CPA3 antiporters (TC 2.A.63) subunit F family.</text>
</comment>
<evidence type="ECO:0000256" key="8">
    <source>
        <dbReference type="SAM" id="Phobius"/>
    </source>
</evidence>
<keyword evidence="7 8" id="KW-0472">Membrane</keyword>
<evidence type="ECO:0000256" key="5">
    <source>
        <dbReference type="ARBA" id="ARBA00022692"/>
    </source>
</evidence>
<evidence type="ECO:0000256" key="2">
    <source>
        <dbReference type="ARBA" id="ARBA00009212"/>
    </source>
</evidence>
<feature type="transmembrane region" description="Helical" evidence="8">
    <location>
        <begin position="57"/>
        <end position="79"/>
    </location>
</feature>
<dbReference type="Proteomes" id="UP000886110">
    <property type="component" value="Unassembled WGS sequence"/>
</dbReference>
<evidence type="ECO:0000256" key="3">
    <source>
        <dbReference type="ARBA" id="ARBA00022448"/>
    </source>
</evidence>
<evidence type="ECO:0000256" key="6">
    <source>
        <dbReference type="ARBA" id="ARBA00022989"/>
    </source>
</evidence>
<gene>
    <name evidence="9" type="ORF">ENL19_02910</name>
</gene>
<keyword evidence="4" id="KW-1003">Cell membrane</keyword>
<reference evidence="9" key="1">
    <citation type="journal article" date="2020" name="mSystems">
        <title>Genome- and Community-Level Interaction Insights into Carbon Utilization and Element Cycling Functions of Hydrothermarchaeota in Hydrothermal Sediment.</title>
        <authorList>
            <person name="Zhou Z."/>
            <person name="Liu Y."/>
            <person name="Xu W."/>
            <person name="Pan J."/>
            <person name="Luo Z.H."/>
            <person name="Li M."/>
        </authorList>
    </citation>
    <scope>NUCLEOTIDE SEQUENCE [LARGE SCALE GENOMIC DNA]</scope>
    <source>
        <strain evidence="9">HyVt-74</strain>
    </source>
</reference>
<dbReference type="PANTHER" id="PTHR34702:SF1">
    <property type="entry name" value="NA(+)_H(+) ANTIPORTER SUBUNIT F"/>
    <property type="match status" value="1"/>
</dbReference>
<evidence type="ECO:0000256" key="4">
    <source>
        <dbReference type="ARBA" id="ARBA00022475"/>
    </source>
</evidence>
<keyword evidence="5 8" id="KW-0812">Transmembrane</keyword>
<dbReference type="PANTHER" id="PTHR34702">
    <property type="entry name" value="NA(+)/H(+) ANTIPORTER SUBUNIT F1"/>
    <property type="match status" value="1"/>
</dbReference>
<dbReference type="EMBL" id="DRTB01000220">
    <property type="protein sequence ID" value="HHE04995.1"/>
    <property type="molecule type" value="Genomic_DNA"/>
</dbReference>
<evidence type="ECO:0000313" key="9">
    <source>
        <dbReference type="EMBL" id="HHE04995.1"/>
    </source>
</evidence>
<feature type="transmembrane region" description="Helical" evidence="8">
    <location>
        <begin position="31"/>
        <end position="50"/>
    </location>
</feature>
<keyword evidence="6 8" id="KW-1133">Transmembrane helix</keyword>
<comment type="subcellular location">
    <subcellularLocation>
        <location evidence="1">Cell membrane</location>
        <topology evidence="1">Multi-pass membrane protein</topology>
    </subcellularLocation>
</comment>
<dbReference type="InterPro" id="IPR007208">
    <property type="entry name" value="MrpF/PhaF-like"/>
</dbReference>
<organism evidence="9">
    <name type="scientific">candidate division WOR-3 bacterium</name>
    <dbReference type="NCBI Taxonomy" id="2052148"/>
    <lineage>
        <taxon>Bacteria</taxon>
        <taxon>Bacteria division WOR-3</taxon>
    </lineage>
</organism>
<accession>A0A7C5HNJ8</accession>
<dbReference type="Pfam" id="PF04066">
    <property type="entry name" value="MrpF_PhaF"/>
    <property type="match status" value="1"/>
</dbReference>
<dbReference type="GO" id="GO:0005886">
    <property type="term" value="C:plasma membrane"/>
    <property type="evidence" value="ECO:0007669"/>
    <property type="project" value="UniProtKB-SubCell"/>
</dbReference>
<keyword evidence="3" id="KW-0813">Transport</keyword>
<evidence type="ECO:0000256" key="7">
    <source>
        <dbReference type="ARBA" id="ARBA00023136"/>
    </source>
</evidence>